<dbReference type="InterPro" id="IPR012910">
    <property type="entry name" value="Plug_dom"/>
</dbReference>
<accession>A0ABU9BDB8</accession>
<dbReference type="Gene3D" id="2.170.130.10">
    <property type="entry name" value="TonB-dependent receptor, plug domain"/>
    <property type="match status" value="1"/>
</dbReference>
<dbReference type="PANTHER" id="PTHR47234:SF2">
    <property type="entry name" value="TONB-DEPENDENT RECEPTOR"/>
    <property type="match status" value="1"/>
</dbReference>
<keyword evidence="6 11" id="KW-0798">TonB box</keyword>
<proteinExistence type="inferred from homology"/>
<evidence type="ECO:0000259" key="13">
    <source>
        <dbReference type="Pfam" id="PF07715"/>
    </source>
</evidence>
<feature type="domain" description="TonB-dependent receptor plug" evidence="13">
    <location>
        <begin position="48"/>
        <end position="164"/>
    </location>
</feature>
<dbReference type="InterPro" id="IPR036942">
    <property type="entry name" value="Beta-barrel_TonB_sf"/>
</dbReference>
<keyword evidence="4 10" id="KW-1134">Transmembrane beta strand</keyword>
<dbReference type="InterPro" id="IPR000531">
    <property type="entry name" value="Beta-barrel_TonB"/>
</dbReference>
<reference evidence="14 15" key="1">
    <citation type="submission" date="2024-04" db="EMBL/GenBank/DDBJ databases">
        <title>Novel species of the genus Ideonella isolated from streams.</title>
        <authorList>
            <person name="Lu H."/>
        </authorList>
    </citation>
    <scope>NUCLEOTIDE SEQUENCE [LARGE SCALE GENOMIC DNA]</scope>
    <source>
        <strain evidence="14 15">BYS139W</strain>
    </source>
</reference>
<evidence type="ECO:0000256" key="7">
    <source>
        <dbReference type="ARBA" id="ARBA00023136"/>
    </source>
</evidence>
<dbReference type="Pfam" id="PF00593">
    <property type="entry name" value="TonB_dep_Rec_b-barrel"/>
    <property type="match status" value="1"/>
</dbReference>
<keyword evidence="15" id="KW-1185">Reference proteome</keyword>
<evidence type="ECO:0000256" key="9">
    <source>
        <dbReference type="ARBA" id="ARBA00023237"/>
    </source>
</evidence>
<name>A0ABU9BDB8_9BURK</name>
<evidence type="ECO:0000256" key="8">
    <source>
        <dbReference type="ARBA" id="ARBA00023170"/>
    </source>
</evidence>
<dbReference type="SUPFAM" id="SSF56935">
    <property type="entry name" value="Porins"/>
    <property type="match status" value="1"/>
</dbReference>
<keyword evidence="7 10" id="KW-0472">Membrane</keyword>
<dbReference type="Gene3D" id="2.40.170.20">
    <property type="entry name" value="TonB-dependent receptor, beta-barrel domain"/>
    <property type="match status" value="1"/>
</dbReference>
<dbReference type="InterPro" id="IPR039426">
    <property type="entry name" value="TonB-dep_rcpt-like"/>
</dbReference>
<sequence length="855" mass="91825">MLFDRPRVVASTVLACTVGLPLQVVAETSPPRVEVTGSSIRRAAGAGPLPVEILGRAAIERSGVTTLAELVRLMPALDVLDHGETSAASPTGSGTATVQMRGLGERNVLVLLNGRRLPINALTDGSGAGAAVDINLIPLGAVERIELLKDGGSAIYGADAVAGVMNIVTRRDVTGLALRAGLGGTTHGDAHERTAGLSAGFTGPGGQGLAGAHLLATLELFERDPLPRARREISRSSDWRGRYDGGVDGRSLYAPAGNILDADAVEVIGTRAPCAPADRDGAGCRFDVNRTVLAAINGARRHGGLLIGSLPLAPDLHLQAEWLHAGARDQLLTQPAPDAVEIDGAVTLVRPLQAGPRTTERRATLSRWVTALDGRSGDLDWNLAFGQGDSRVLNRDRNYLDARQVAEAIADASFDPTSSTNPASVMDRLQVRPLRHGRSTLRFAQARFGGPSVRLPGGAAAFAVGLSWQQEQLRDTPDPLAQQGLVFGDIQQAPVQAGRRSRAWFGELSLPLSRTLELQLALRHDRHDQVQGWVEGGRARSADARRGSRKVAGRWQPRADLALRASWAQSFLAPTLKQLFGATEEGMESTDDTALLCPAFGVPDAACSGFPYRTVAGAQPGLRPEIGHTVNLGLVADPSPGWSVGIDLWRIRKRDEVEAPDVATAVREGAYALHNHEWTVYTHLRNLARRESIGSDVDLRWRLDRTPLGRLVIGDTLTWYHALRRQDTAGAPVQEQVGTFLRPRWRNIWSVTAEQAGWSGGLALRSTGPMRDTDQPVGTAAHAAARTIASHHEIDLTCQWRAGARWRIDAAVKNLFDRAPPYAQMATSNQYGGLGFPYLHSPRGRFVQLVARQEH</sequence>
<dbReference type="Pfam" id="PF07715">
    <property type="entry name" value="Plug"/>
    <property type="match status" value="1"/>
</dbReference>
<evidence type="ECO:0000256" key="2">
    <source>
        <dbReference type="ARBA" id="ARBA00009810"/>
    </source>
</evidence>
<keyword evidence="3 10" id="KW-0813">Transport</keyword>
<evidence type="ECO:0000256" key="4">
    <source>
        <dbReference type="ARBA" id="ARBA00022452"/>
    </source>
</evidence>
<dbReference type="RefSeq" id="WP_341375691.1">
    <property type="nucleotide sequence ID" value="NZ_JBBUTF010000017.1"/>
</dbReference>
<evidence type="ECO:0000256" key="10">
    <source>
        <dbReference type="PROSITE-ProRule" id="PRU01360"/>
    </source>
</evidence>
<evidence type="ECO:0000313" key="15">
    <source>
        <dbReference type="Proteomes" id="UP001368500"/>
    </source>
</evidence>
<evidence type="ECO:0000256" key="11">
    <source>
        <dbReference type="RuleBase" id="RU003357"/>
    </source>
</evidence>
<evidence type="ECO:0000313" key="14">
    <source>
        <dbReference type="EMBL" id="MEK8027911.1"/>
    </source>
</evidence>
<gene>
    <name evidence="14" type="ORF">AACH11_18275</name>
</gene>
<keyword evidence="5 10" id="KW-0812">Transmembrane</keyword>
<dbReference type="PANTHER" id="PTHR47234">
    <property type="match status" value="1"/>
</dbReference>
<dbReference type="Proteomes" id="UP001368500">
    <property type="component" value="Unassembled WGS sequence"/>
</dbReference>
<evidence type="ECO:0000259" key="12">
    <source>
        <dbReference type="Pfam" id="PF00593"/>
    </source>
</evidence>
<dbReference type="EMBL" id="JBBUTF010000017">
    <property type="protein sequence ID" value="MEK8027911.1"/>
    <property type="molecule type" value="Genomic_DNA"/>
</dbReference>
<dbReference type="InterPro" id="IPR037066">
    <property type="entry name" value="Plug_dom_sf"/>
</dbReference>
<dbReference type="PROSITE" id="PS52016">
    <property type="entry name" value="TONB_DEPENDENT_REC_3"/>
    <property type="match status" value="1"/>
</dbReference>
<comment type="caution">
    <text evidence="14">The sequence shown here is derived from an EMBL/GenBank/DDBJ whole genome shotgun (WGS) entry which is preliminary data.</text>
</comment>
<evidence type="ECO:0000256" key="5">
    <source>
        <dbReference type="ARBA" id="ARBA00022692"/>
    </source>
</evidence>
<keyword evidence="9 10" id="KW-0998">Cell outer membrane</keyword>
<keyword evidence="8 14" id="KW-0675">Receptor</keyword>
<organism evidence="14 15">
    <name type="scientific">Pseudaquabacterium rugosum</name>
    <dbReference type="NCBI Taxonomy" id="2984194"/>
    <lineage>
        <taxon>Bacteria</taxon>
        <taxon>Pseudomonadati</taxon>
        <taxon>Pseudomonadota</taxon>
        <taxon>Betaproteobacteria</taxon>
        <taxon>Burkholderiales</taxon>
        <taxon>Sphaerotilaceae</taxon>
        <taxon>Pseudaquabacterium</taxon>
    </lineage>
</organism>
<evidence type="ECO:0000256" key="6">
    <source>
        <dbReference type="ARBA" id="ARBA00023077"/>
    </source>
</evidence>
<comment type="similarity">
    <text evidence="2 10 11">Belongs to the TonB-dependent receptor family.</text>
</comment>
<evidence type="ECO:0000256" key="3">
    <source>
        <dbReference type="ARBA" id="ARBA00022448"/>
    </source>
</evidence>
<comment type="subcellular location">
    <subcellularLocation>
        <location evidence="1 10">Cell outer membrane</location>
        <topology evidence="1 10">Multi-pass membrane protein</topology>
    </subcellularLocation>
</comment>
<protein>
    <submittedName>
        <fullName evidence="14">TonB-dependent receptor</fullName>
    </submittedName>
</protein>
<feature type="domain" description="TonB-dependent receptor-like beta-barrel" evidence="12">
    <location>
        <begin position="357"/>
        <end position="815"/>
    </location>
</feature>
<evidence type="ECO:0000256" key="1">
    <source>
        <dbReference type="ARBA" id="ARBA00004571"/>
    </source>
</evidence>